<evidence type="ECO:0000313" key="3">
    <source>
        <dbReference type="EMBL" id="KAK4605230.1"/>
    </source>
</evidence>
<dbReference type="Pfam" id="PF03732">
    <property type="entry name" value="Retrotrans_gag"/>
    <property type="match status" value="1"/>
</dbReference>
<gene>
    <name evidence="3" type="ORF">RGQ29_013335</name>
</gene>
<sequence>MASSKNVRKLVVDASNDDDYVGPITRSRSKALDRLQPQPTKESQLHTVISLDFLANRKATTKDSSTSKDLEISNESSPTKTFSINSSPVMRNLRNEVPLTHPVSSFSPSYIAVMPVIMTNTSTMEENMIEMEQRVTLLTKALEEKDVKIATLMNKLELQDSGESSLGLEHPLGFTLKGENARGDKGKGGEGTSQHGHSTSIASISVQQLLDMITNTIRAQYGGSSTSSLVYSKPYTKCIDNMNMPNGYQPPKFSQFDGKGNSKQHVAHFVETCENAGTQGGLFLKQFVHSLKGNAFDWYTDLEPESIDSWEQLEREFLNRFYSTRRKISMMELTNTKQWKDEPVVDYIHRWRSLSLDCKDRLSEISAVEMCIQGMH</sequence>
<proteinExistence type="predicted"/>
<accession>A0AAN7JBW3</accession>
<dbReference type="AlphaFoldDB" id="A0AAN7JBW3"/>
<feature type="region of interest" description="Disordered" evidence="1">
    <location>
        <begin position="18"/>
        <end position="41"/>
    </location>
</feature>
<protein>
    <recommendedName>
        <fullName evidence="2">Retrotransposon gag domain-containing protein</fullName>
    </recommendedName>
</protein>
<name>A0AAN7JBW3_QUERU</name>
<dbReference type="Proteomes" id="UP001324115">
    <property type="component" value="Unassembled WGS sequence"/>
</dbReference>
<dbReference type="PANTHER" id="PTHR33437:SF2">
    <property type="entry name" value="OS06G0361200 PROTEIN"/>
    <property type="match status" value="1"/>
</dbReference>
<comment type="caution">
    <text evidence="3">The sequence shown here is derived from an EMBL/GenBank/DDBJ whole genome shotgun (WGS) entry which is preliminary data.</text>
</comment>
<feature type="compositionally biased region" description="Basic and acidic residues" evidence="1">
    <location>
        <begin position="179"/>
        <end position="188"/>
    </location>
</feature>
<dbReference type="EMBL" id="JAXUIC010000002">
    <property type="protein sequence ID" value="KAK4605230.1"/>
    <property type="molecule type" value="Genomic_DNA"/>
</dbReference>
<keyword evidence="4" id="KW-1185">Reference proteome</keyword>
<evidence type="ECO:0000259" key="2">
    <source>
        <dbReference type="Pfam" id="PF03732"/>
    </source>
</evidence>
<evidence type="ECO:0000313" key="4">
    <source>
        <dbReference type="Proteomes" id="UP001324115"/>
    </source>
</evidence>
<dbReference type="InterPro" id="IPR005162">
    <property type="entry name" value="Retrotrans_gag_dom"/>
</dbReference>
<evidence type="ECO:0000256" key="1">
    <source>
        <dbReference type="SAM" id="MobiDB-lite"/>
    </source>
</evidence>
<dbReference type="PANTHER" id="PTHR33437">
    <property type="entry name" value="OS06G0361200 PROTEIN"/>
    <property type="match status" value="1"/>
</dbReference>
<organism evidence="3 4">
    <name type="scientific">Quercus rubra</name>
    <name type="common">Northern red oak</name>
    <name type="synonym">Quercus borealis</name>
    <dbReference type="NCBI Taxonomy" id="3512"/>
    <lineage>
        <taxon>Eukaryota</taxon>
        <taxon>Viridiplantae</taxon>
        <taxon>Streptophyta</taxon>
        <taxon>Embryophyta</taxon>
        <taxon>Tracheophyta</taxon>
        <taxon>Spermatophyta</taxon>
        <taxon>Magnoliopsida</taxon>
        <taxon>eudicotyledons</taxon>
        <taxon>Gunneridae</taxon>
        <taxon>Pentapetalae</taxon>
        <taxon>rosids</taxon>
        <taxon>fabids</taxon>
        <taxon>Fagales</taxon>
        <taxon>Fagaceae</taxon>
        <taxon>Quercus</taxon>
    </lineage>
</organism>
<feature type="region of interest" description="Disordered" evidence="1">
    <location>
        <begin position="177"/>
        <end position="198"/>
    </location>
</feature>
<feature type="region of interest" description="Disordered" evidence="1">
    <location>
        <begin position="60"/>
        <end position="80"/>
    </location>
</feature>
<feature type="domain" description="Retrotransposon gag" evidence="2">
    <location>
        <begin position="287"/>
        <end position="375"/>
    </location>
</feature>
<reference evidence="3 4" key="1">
    <citation type="journal article" date="2023" name="G3 (Bethesda)">
        <title>A haplotype-resolved chromosome-scale genome for Quercus rubra L. provides insights into the genetics of adaptive traits for red oak species.</title>
        <authorList>
            <person name="Kapoor B."/>
            <person name="Jenkins J."/>
            <person name="Schmutz J."/>
            <person name="Zhebentyayeva T."/>
            <person name="Kuelheim C."/>
            <person name="Coggeshall M."/>
            <person name="Heim C."/>
            <person name="Lasky J.R."/>
            <person name="Leites L."/>
            <person name="Islam-Faridi N."/>
            <person name="Romero-Severson J."/>
            <person name="DeLeo V.L."/>
            <person name="Lucas S.M."/>
            <person name="Lazic D."/>
            <person name="Gailing O."/>
            <person name="Carlson J."/>
            <person name="Staton M."/>
        </authorList>
    </citation>
    <scope>NUCLEOTIDE SEQUENCE [LARGE SCALE GENOMIC DNA]</scope>
    <source>
        <strain evidence="3">Pseudo-F2</strain>
    </source>
</reference>